<gene>
    <name evidence="2" type="ORF">SAMN04487818_101347</name>
</gene>
<dbReference type="SUPFAM" id="SSF54506">
    <property type="entry name" value="Diaminopimelate epimerase-like"/>
    <property type="match status" value="1"/>
</dbReference>
<proteinExistence type="predicted"/>
<name>A0A1H9KW36_9PSEU</name>
<evidence type="ECO:0000313" key="3">
    <source>
        <dbReference type="Proteomes" id="UP000199051"/>
    </source>
</evidence>
<dbReference type="GO" id="GO:0003824">
    <property type="term" value="F:catalytic activity"/>
    <property type="evidence" value="ECO:0007669"/>
    <property type="project" value="InterPro"/>
</dbReference>
<dbReference type="STRING" id="155974.SAMN04487818_101347"/>
<evidence type="ECO:0000313" key="2">
    <source>
        <dbReference type="EMBL" id="SER03404.1"/>
    </source>
</evidence>
<reference evidence="3" key="1">
    <citation type="submission" date="2016-10" db="EMBL/GenBank/DDBJ databases">
        <authorList>
            <person name="Varghese N."/>
            <person name="Submissions S."/>
        </authorList>
    </citation>
    <scope>NUCLEOTIDE SEQUENCE [LARGE SCALE GENOMIC DNA]</scope>
    <source>
        <strain evidence="3">DSM 44260</strain>
    </source>
</reference>
<accession>A0A1H9KW36</accession>
<dbReference type="InterPro" id="IPR003719">
    <property type="entry name" value="Phenazine_PhzF-like"/>
</dbReference>
<feature type="active site" evidence="1">
    <location>
        <position position="46"/>
    </location>
</feature>
<sequence length="271" mass="28805">MRVTETRVTTVDLFGAAPGRGSALDVLFPGDPDEAAQHARESRADETVLVNLCDRAERTFASQVFNASGETPFAAHSLAGTAAHLVSAGRLAPGSVGRISDAGCQWLWTDGREVRVPFDGPAVHEEITGEVFEPYGGTAITAGVGRAFTFVQVERDPRESPAPDLDLMWANKRTDLTLFRWDRERGEVLARVFAPGFGIPEDAGCLPVAAALGVLAVALDAEQQGAPVMVRQVTERGTESVFTCVSVVDDSTATVNVIGRVWGAADRGGQR</sequence>
<organism evidence="2 3">
    <name type="scientific">Actinokineospora terrae</name>
    <dbReference type="NCBI Taxonomy" id="155974"/>
    <lineage>
        <taxon>Bacteria</taxon>
        <taxon>Bacillati</taxon>
        <taxon>Actinomycetota</taxon>
        <taxon>Actinomycetes</taxon>
        <taxon>Pseudonocardiales</taxon>
        <taxon>Pseudonocardiaceae</taxon>
        <taxon>Actinokineospora</taxon>
    </lineage>
</organism>
<dbReference type="Gene3D" id="3.10.310.10">
    <property type="entry name" value="Diaminopimelate Epimerase, Chain A, domain 1"/>
    <property type="match status" value="2"/>
</dbReference>
<protein>
    <submittedName>
        <fullName evidence="2">Predicted epimerase YddE/YHI9, PhzF superfamily</fullName>
    </submittedName>
</protein>
<dbReference type="PIRSF" id="PIRSF016184">
    <property type="entry name" value="PhzC_PhzF"/>
    <property type="match status" value="1"/>
</dbReference>
<keyword evidence="3" id="KW-1185">Reference proteome</keyword>
<dbReference type="AlphaFoldDB" id="A0A1H9KW36"/>
<evidence type="ECO:0000256" key="1">
    <source>
        <dbReference type="PIRSR" id="PIRSR016184-1"/>
    </source>
</evidence>
<dbReference type="Proteomes" id="UP000199051">
    <property type="component" value="Unassembled WGS sequence"/>
</dbReference>
<dbReference type="EMBL" id="FOGI01000001">
    <property type="protein sequence ID" value="SER03404.1"/>
    <property type="molecule type" value="Genomic_DNA"/>
</dbReference>